<gene>
    <name evidence="5" type="ORF">GGQ55_000070</name>
</gene>
<organism evidence="5 6">
    <name type="scientific">Petropleomorpha daqingensis</name>
    <dbReference type="NCBI Taxonomy" id="2026353"/>
    <lineage>
        <taxon>Bacteria</taxon>
        <taxon>Bacillati</taxon>
        <taxon>Actinomycetota</taxon>
        <taxon>Actinomycetes</taxon>
        <taxon>Geodermatophilales</taxon>
        <taxon>Geodermatophilaceae</taxon>
        <taxon>Petropleomorpha</taxon>
    </lineage>
</organism>
<feature type="domain" description="HTH araC/xylS-type" evidence="4">
    <location>
        <begin position="210"/>
        <end position="311"/>
    </location>
</feature>
<dbReference type="SUPFAM" id="SSF46689">
    <property type="entry name" value="Homeodomain-like"/>
    <property type="match status" value="1"/>
</dbReference>
<accession>A0A853CAY2</accession>
<comment type="caution">
    <text evidence="5">The sequence shown here is derived from an EMBL/GenBank/DDBJ whole genome shotgun (WGS) entry which is preliminary data.</text>
</comment>
<evidence type="ECO:0000313" key="5">
    <source>
        <dbReference type="EMBL" id="NYJ03792.1"/>
    </source>
</evidence>
<protein>
    <submittedName>
        <fullName evidence="5">AraC-like DNA-binding protein</fullName>
    </submittedName>
</protein>
<dbReference type="Pfam" id="PF14525">
    <property type="entry name" value="AraC_binding_2"/>
    <property type="match status" value="1"/>
</dbReference>
<sequence>MVTLLDTAALPALDRRPAFTAAMAEATMPSTVRVHEIDRPWTARLDAWDLGGLPVLRSEVSGGLSLVRPQRLLRSGEDEILSVSVQERGTGLHAQFGGQRAVPAGALAITELTAPYEYRWHGAGAGRAVHVPIRRLGMSVDTIRAAAPLIWRSPLYALVGAHVDAVTRNAERWETDPGAAALADATIALVRALLASTVEDRAAAADTLLVRVRAYVRAHLDDPDLSPERIARAHAVSVRSLYRLCRDAGLSLEQSIIEQRLAGASADLADPAGRHRSIALVARRWGFADPSHFSRRFREAYGMTPREWRREAGQRVPR</sequence>
<dbReference type="PANTHER" id="PTHR46796:SF6">
    <property type="entry name" value="ARAC SUBFAMILY"/>
    <property type="match status" value="1"/>
</dbReference>
<dbReference type="PANTHER" id="PTHR46796">
    <property type="entry name" value="HTH-TYPE TRANSCRIPTIONAL ACTIVATOR RHAS-RELATED"/>
    <property type="match status" value="1"/>
</dbReference>
<dbReference type="Proteomes" id="UP000541969">
    <property type="component" value="Unassembled WGS sequence"/>
</dbReference>
<proteinExistence type="predicted"/>
<dbReference type="InterPro" id="IPR018060">
    <property type="entry name" value="HTH_AraC"/>
</dbReference>
<dbReference type="InterPro" id="IPR050204">
    <property type="entry name" value="AraC_XylS_family_regulators"/>
</dbReference>
<dbReference type="Pfam" id="PF12833">
    <property type="entry name" value="HTH_18"/>
    <property type="match status" value="1"/>
</dbReference>
<keyword evidence="6" id="KW-1185">Reference proteome</keyword>
<dbReference type="Gene3D" id="1.10.10.60">
    <property type="entry name" value="Homeodomain-like"/>
    <property type="match status" value="1"/>
</dbReference>
<name>A0A853CAY2_9ACTN</name>
<dbReference type="GO" id="GO:0003700">
    <property type="term" value="F:DNA-binding transcription factor activity"/>
    <property type="evidence" value="ECO:0007669"/>
    <property type="project" value="InterPro"/>
</dbReference>
<evidence type="ECO:0000256" key="2">
    <source>
        <dbReference type="ARBA" id="ARBA00023125"/>
    </source>
</evidence>
<dbReference type="PROSITE" id="PS01124">
    <property type="entry name" value="HTH_ARAC_FAMILY_2"/>
    <property type="match status" value="1"/>
</dbReference>
<dbReference type="GO" id="GO:0043565">
    <property type="term" value="F:sequence-specific DNA binding"/>
    <property type="evidence" value="ECO:0007669"/>
    <property type="project" value="InterPro"/>
</dbReference>
<dbReference type="InterPro" id="IPR035418">
    <property type="entry name" value="AraC-bd_2"/>
</dbReference>
<reference evidence="5 6" key="1">
    <citation type="submission" date="2020-07" db="EMBL/GenBank/DDBJ databases">
        <title>Sequencing the genomes of 1000 actinobacteria strains.</title>
        <authorList>
            <person name="Klenk H.-P."/>
        </authorList>
    </citation>
    <scope>NUCLEOTIDE SEQUENCE [LARGE SCALE GENOMIC DNA]</scope>
    <source>
        <strain evidence="5 6">DSM 104001</strain>
    </source>
</reference>
<dbReference type="EMBL" id="JACBZT010000001">
    <property type="protein sequence ID" value="NYJ03792.1"/>
    <property type="molecule type" value="Genomic_DNA"/>
</dbReference>
<evidence type="ECO:0000256" key="3">
    <source>
        <dbReference type="ARBA" id="ARBA00023163"/>
    </source>
</evidence>
<dbReference type="RefSeq" id="WP_179714587.1">
    <property type="nucleotide sequence ID" value="NZ_JACBZT010000001.1"/>
</dbReference>
<dbReference type="InterPro" id="IPR020449">
    <property type="entry name" value="Tscrpt_reg_AraC-type_HTH"/>
</dbReference>
<dbReference type="InterPro" id="IPR009057">
    <property type="entry name" value="Homeodomain-like_sf"/>
</dbReference>
<keyword evidence="2 5" id="KW-0238">DNA-binding</keyword>
<dbReference type="AlphaFoldDB" id="A0A853CAY2"/>
<evidence type="ECO:0000256" key="1">
    <source>
        <dbReference type="ARBA" id="ARBA00023015"/>
    </source>
</evidence>
<keyword evidence="1" id="KW-0805">Transcription regulation</keyword>
<evidence type="ECO:0000313" key="6">
    <source>
        <dbReference type="Proteomes" id="UP000541969"/>
    </source>
</evidence>
<evidence type="ECO:0000259" key="4">
    <source>
        <dbReference type="PROSITE" id="PS01124"/>
    </source>
</evidence>
<dbReference type="PRINTS" id="PR00032">
    <property type="entry name" value="HTHARAC"/>
</dbReference>
<dbReference type="SMART" id="SM00342">
    <property type="entry name" value="HTH_ARAC"/>
    <property type="match status" value="1"/>
</dbReference>
<keyword evidence="3" id="KW-0804">Transcription</keyword>